<feature type="domain" description="HTH CENPB-type" evidence="6">
    <location>
        <begin position="344"/>
        <end position="428"/>
    </location>
</feature>
<proteinExistence type="inferred from homology"/>
<evidence type="ECO:0000259" key="6">
    <source>
        <dbReference type="PROSITE" id="PS51253"/>
    </source>
</evidence>
<dbReference type="InterPro" id="IPR007889">
    <property type="entry name" value="HTH_Psq"/>
</dbReference>
<sequence>MSPKKVGGSEKPKRKVVRTTIELRKEIIAKAERGVRVTEISEQYGMPKSTICTMLKNKEAIKGANVAKGVSSLSKQRTKAIEEVEKSLLLWINETQLAGDGISEAVICEKAKRLHSDIVQKAPGTGDDPGPGEMFKASRGWFDKFKKRSGIESAVRHAEGAGADTEGSKKFVGEFKELVEAEGLIPPPGHLPLKPPALLATGTSAVVKGALCDVNAVRALPGSPPPPPPHLRPTNPRRPRAGDADLPLSPPSLPFEEPHGAQRGSSGTMHAADAAAAAAGKKRRRRSINLGVKLEVVKRFEAGQKVAAIAQALGLPASSARSICVNAGKILESAQNAAPLTATKIFRSRSAVLENMERLLGVWIEDQSQRGAALSAPAVQEKARSLFEDLRQMSGGGGGGGGGAGETFGASRGWFERFKKRSGLGSLGPPGEAAGGGGDAASAASPSAASPAAGTAAGYPDVLRGVIEEGGYVPGQVFNVDETELYWKRMPARTSIAAEEKTAPGFKAAKDRLALLLAANASGDLKLKPLLVYRSETPRAIKGCSKEHLPVVWRSNRRAWVTATVFREWFATHFCPAVADYCGRRGLPNRALLVLDSAPAHPVNLEELSENVRVAFLPPSTTALLQPMDQGVVAAFKAYYLRRTFARLAGDTAGGRRSARDFWRGYNIRAAVDNIAEAWREVRPSDVNAAWLKIWPRCVVARPAGPGPAEASAAASASASAAEVLRDIVGLARSAGLDNVEERDVAELLESHGGELSNDDLVELLQQRSGEGGDEGGGGAEGPPRRTLTAARLSEAFVHLEAAMDIFREDDPNRERSFKVNRTLAGAVHCYKELYKQKKKYAARRALARLVKSPASGNAGGAERQPPPLTTPLTPPPPPLVKREQSPGPGTSPQLVVKREDASASEATAPDLRIIKVEGASEDPEDTGEESQRGCLATADQNFIEVELSFSEDEVAERPTGAAGGVGVARARPGRGRRARPARRGCAQCRKAPPAGAGGAGDDHGGGGGDDDEEDDDEDEEESDDGQRRKKRRRRRSRRRRKMTQAGEEGRSLSKGSARADCPGV</sequence>
<dbReference type="PANTHER" id="PTHR19303:SF61">
    <property type="entry name" value="HTH CENPB-TYPE DOMAIN-CONTAINING PROTEIN"/>
    <property type="match status" value="1"/>
</dbReference>
<dbReference type="AlphaFoldDB" id="A0AAJ7UGW3"/>
<dbReference type="GO" id="GO:0003677">
    <property type="term" value="F:DNA binding"/>
    <property type="evidence" value="ECO:0007669"/>
    <property type="project" value="UniProtKB-KW"/>
</dbReference>
<dbReference type="SUPFAM" id="SSF46689">
    <property type="entry name" value="Homeodomain-like"/>
    <property type="match status" value="4"/>
</dbReference>
<dbReference type="InterPro" id="IPR004875">
    <property type="entry name" value="DDE_SF_endonuclease_dom"/>
</dbReference>
<dbReference type="PANTHER" id="PTHR19303">
    <property type="entry name" value="TRANSPOSON"/>
    <property type="match status" value="1"/>
</dbReference>
<dbReference type="SMART" id="SM00674">
    <property type="entry name" value="CENPB"/>
    <property type="match status" value="2"/>
</dbReference>
<dbReference type="Gene3D" id="1.10.10.60">
    <property type="entry name" value="Homeodomain-like"/>
    <property type="match status" value="3"/>
</dbReference>
<evidence type="ECO:0000313" key="8">
    <source>
        <dbReference type="RefSeq" id="XP_032836246.1"/>
    </source>
</evidence>
<dbReference type="Pfam" id="PF03221">
    <property type="entry name" value="HTH_Tnp_Tc5"/>
    <property type="match status" value="2"/>
</dbReference>
<evidence type="ECO:0000256" key="2">
    <source>
        <dbReference type="ARBA" id="ARBA00010881"/>
    </source>
</evidence>
<gene>
    <name evidence="8" type="primary">LOC116957903</name>
</gene>
<evidence type="ECO:0000313" key="7">
    <source>
        <dbReference type="Proteomes" id="UP001318040"/>
    </source>
</evidence>
<feature type="region of interest" description="Disordered" evidence="5">
    <location>
        <begin position="218"/>
        <end position="282"/>
    </location>
</feature>
<dbReference type="InterPro" id="IPR009057">
    <property type="entry name" value="Homeodomain-like_sf"/>
</dbReference>
<dbReference type="RefSeq" id="XP_032836246.1">
    <property type="nucleotide sequence ID" value="XM_032980355.1"/>
</dbReference>
<dbReference type="Gene3D" id="1.10.10.10">
    <property type="entry name" value="Winged helix-like DNA-binding domain superfamily/Winged helix DNA-binding domain"/>
    <property type="match status" value="1"/>
</dbReference>
<evidence type="ECO:0000256" key="3">
    <source>
        <dbReference type="ARBA" id="ARBA00023125"/>
    </source>
</evidence>
<keyword evidence="4" id="KW-0539">Nucleus</keyword>
<dbReference type="InterPro" id="IPR036388">
    <property type="entry name" value="WH-like_DNA-bd_sf"/>
</dbReference>
<feature type="compositionally biased region" description="Pro residues" evidence="5">
    <location>
        <begin position="865"/>
        <end position="880"/>
    </location>
</feature>
<feature type="compositionally biased region" description="Low complexity" evidence="5">
    <location>
        <begin position="440"/>
        <end position="451"/>
    </location>
</feature>
<dbReference type="Pfam" id="PF03184">
    <property type="entry name" value="DDE_1"/>
    <property type="match status" value="1"/>
</dbReference>
<dbReference type="PROSITE" id="PS51253">
    <property type="entry name" value="HTH_CENPB"/>
    <property type="match status" value="2"/>
</dbReference>
<dbReference type="Pfam" id="PF04218">
    <property type="entry name" value="CENP-B_N"/>
    <property type="match status" value="1"/>
</dbReference>
<keyword evidence="7" id="KW-1185">Reference proteome</keyword>
<feature type="region of interest" description="Disordered" evidence="5">
    <location>
        <begin position="950"/>
        <end position="1065"/>
    </location>
</feature>
<evidence type="ECO:0000256" key="1">
    <source>
        <dbReference type="ARBA" id="ARBA00004123"/>
    </source>
</evidence>
<feature type="region of interest" description="Disordered" evidence="5">
    <location>
        <begin position="852"/>
        <end position="935"/>
    </location>
</feature>
<feature type="domain" description="HTH CENPB-type" evidence="6">
    <location>
        <begin position="72"/>
        <end position="155"/>
    </location>
</feature>
<comment type="similarity">
    <text evidence="2">Belongs to the tigger transposable element derived protein family.</text>
</comment>
<dbReference type="InterPro" id="IPR006600">
    <property type="entry name" value="HTH_CenpB_DNA-bd_dom"/>
</dbReference>
<reference evidence="8" key="1">
    <citation type="submission" date="2025-08" db="UniProtKB">
        <authorList>
            <consortium name="RefSeq"/>
        </authorList>
    </citation>
    <scope>IDENTIFICATION</scope>
    <source>
        <tissue evidence="8">Sperm</tissue>
    </source>
</reference>
<feature type="compositionally biased region" description="Basic residues" evidence="5">
    <location>
        <begin position="972"/>
        <end position="983"/>
    </location>
</feature>
<accession>A0AAJ7UGW3</accession>
<dbReference type="GO" id="GO:0005634">
    <property type="term" value="C:nucleus"/>
    <property type="evidence" value="ECO:0007669"/>
    <property type="project" value="UniProtKB-SubCell"/>
</dbReference>
<protein>
    <submittedName>
        <fullName evidence="8">Tigger transposable element-derived protein 1-like</fullName>
    </submittedName>
</protein>
<feature type="compositionally biased region" description="Acidic residues" evidence="5">
    <location>
        <begin position="1009"/>
        <end position="1024"/>
    </location>
</feature>
<dbReference type="InterPro" id="IPR050863">
    <property type="entry name" value="CenT-Element_Derived"/>
</dbReference>
<feature type="compositionally biased region" description="Acidic residues" evidence="5">
    <location>
        <begin position="920"/>
        <end position="929"/>
    </location>
</feature>
<dbReference type="KEGG" id="pmrn:116957903"/>
<feature type="region of interest" description="Disordered" evidence="5">
    <location>
        <begin position="425"/>
        <end position="451"/>
    </location>
</feature>
<organism evidence="7 8">
    <name type="scientific">Petromyzon marinus</name>
    <name type="common">Sea lamprey</name>
    <dbReference type="NCBI Taxonomy" id="7757"/>
    <lineage>
        <taxon>Eukaryota</taxon>
        <taxon>Metazoa</taxon>
        <taxon>Chordata</taxon>
        <taxon>Craniata</taxon>
        <taxon>Vertebrata</taxon>
        <taxon>Cyclostomata</taxon>
        <taxon>Hyperoartia</taxon>
        <taxon>Petromyzontiformes</taxon>
        <taxon>Petromyzontidae</taxon>
        <taxon>Petromyzon</taxon>
    </lineage>
</organism>
<evidence type="ECO:0000256" key="4">
    <source>
        <dbReference type="ARBA" id="ARBA00023242"/>
    </source>
</evidence>
<dbReference type="Proteomes" id="UP001318040">
    <property type="component" value="Chromosome 66"/>
</dbReference>
<feature type="compositionally biased region" description="Pro residues" evidence="5">
    <location>
        <begin position="222"/>
        <end position="231"/>
    </location>
</feature>
<comment type="subcellular location">
    <subcellularLocation>
        <location evidence="1">Nucleus</location>
    </subcellularLocation>
</comment>
<name>A0AAJ7UGW3_PETMA</name>
<feature type="compositionally biased region" description="Basic residues" evidence="5">
    <location>
        <begin position="1028"/>
        <end position="1043"/>
    </location>
</feature>
<dbReference type="GeneID" id="116957903"/>
<keyword evidence="3" id="KW-0238">DNA-binding</keyword>
<feature type="compositionally biased region" description="Gly residues" evidence="5">
    <location>
        <begin position="425"/>
        <end position="439"/>
    </location>
</feature>
<evidence type="ECO:0000256" key="5">
    <source>
        <dbReference type="SAM" id="MobiDB-lite"/>
    </source>
</evidence>